<dbReference type="OrthoDB" id="341924at2759"/>
<dbReference type="EMBL" id="OV725080">
    <property type="protein sequence ID" value="CAH1399211.1"/>
    <property type="molecule type" value="Genomic_DNA"/>
</dbReference>
<dbReference type="InterPro" id="IPR009072">
    <property type="entry name" value="Histone-fold"/>
</dbReference>
<dbReference type="Pfam" id="PF02291">
    <property type="entry name" value="TFIID-31kDa"/>
    <property type="match status" value="1"/>
</dbReference>
<dbReference type="PANTHER" id="PTHR48068">
    <property type="entry name" value="TAF9 RNA POLYMERASE II, TATA BOX-BINDING PROTEIN (TBP)-ASSOCIATED FACTOR"/>
    <property type="match status" value="1"/>
</dbReference>
<comment type="subcellular location">
    <subcellularLocation>
        <location evidence="1">Nucleus</location>
    </subcellularLocation>
</comment>
<dbReference type="InterPro" id="IPR051431">
    <property type="entry name" value="TFIID_subunit_9"/>
</dbReference>
<evidence type="ECO:0000256" key="1">
    <source>
        <dbReference type="ARBA" id="ARBA00004123"/>
    </source>
</evidence>
<dbReference type="InterPro" id="IPR003162">
    <property type="entry name" value="TFIID-31"/>
</dbReference>
<dbReference type="Proteomes" id="UP001152798">
    <property type="component" value="Chromosome 4"/>
</dbReference>
<dbReference type="GO" id="GO:0016251">
    <property type="term" value="F:RNA polymerase II general transcription initiation factor activity"/>
    <property type="evidence" value="ECO:0007669"/>
    <property type="project" value="TreeGrafter"/>
</dbReference>
<dbReference type="CDD" id="cd07979">
    <property type="entry name" value="HFD_TAF9"/>
    <property type="match status" value="1"/>
</dbReference>
<protein>
    <recommendedName>
        <fullName evidence="9">Transcription initiation factor TFIID subunit 9</fullName>
    </recommendedName>
</protein>
<dbReference type="GO" id="GO:0051123">
    <property type="term" value="P:RNA polymerase II preinitiation complex assembly"/>
    <property type="evidence" value="ECO:0007669"/>
    <property type="project" value="TreeGrafter"/>
</dbReference>
<sequence>MADVNSPSPNKQFPKDGLVIISMMKELGITSYEPRVVNQLLEFTIRYVSCVLDDARAFANHSKKKAIDNDDVKLAVMMQLERVFTTPPPRDLLLEVARTKNNIPLPLVKPHCGIRLPPDRYCFSSCNYKLKSNSSTKKAAETKPQPKFGVSTSNLSNAVNIKVSKPVSSSSTPSSTPTVGIKRPPNITAVARTQPSVTPGKPIIKLTTSPMMVNTNTGQILVNPSASGQVMAKARIVAGPQAGQQVEVKIEPQDSSLLGKRKREDGE</sequence>
<keyword evidence="3" id="KW-0805">Transcription regulation</keyword>
<evidence type="ECO:0000313" key="8">
    <source>
        <dbReference type="Proteomes" id="UP001152798"/>
    </source>
</evidence>
<keyword evidence="8" id="KW-1185">Reference proteome</keyword>
<feature type="region of interest" description="Disordered" evidence="6">
    <location>
        <begin position="164"/>
        <end position="183"/>
    </location>
</feature>
<dbReference type="GO" id="GO:0046982">
    <property type="term" value="F:protein heterodimerization activity"/>
    <property type="evidence" value="ECO:0007669"/>
    <property type="project" value="InterPro"/>
</dbReference>
<accession>A0A9P0HC01</accession>
<keyword evidence="4" id="KW-0804">Transcription</keyword>
<dbReference type="PANTHER" id="PTHR48068:SF4">
    <property type="entry name" value="TATA-BOX BINDING PROTEIN ASSOCIATED FACTOR 9"/>
    <property type="match status" value="1"/>
</dbReference>
<feature type="compositionally biased region" description="Low complexity" evidence="6">
    <location>
        <begin position="164"/>
        <end position="179"/>
    </location>
</feature>
<evidence type="ECO:0000256" key="2">
    <source>
        <dbReference type="ARBA" id="ARBA00007646"/>
    </source>
</evidence>
<dbReference type="GO" id="GO:0000124">
    <property type="term" value="C:SAGA complex"/>
    <property type="evidence" value="ECO:0007669"/>
    <property type="project" value="TreeGrafter"/>
</dbReference>
<proteinExistence type="inferred from homology"/>
<dbReference type="AlphaFoldDB" id="A0A9P0HC01"/>
<evidence type="ECO:0000256" key="3">
    <source>
        <dbReference type="ARBA" id="ARBA00023015"/>
    </source>
</evidence>
<gene>
    <name evidence="7" type="ORF">NEZAVI_LOCUS8703</name>
</gene>
<evidence type="ECO:0000256" key="5">
    <source>
        <dbReference type="ARBA" id="ARBA00023242"/>
    </source>
</evidence>
<dbReference type="GO" id="GO:0003713">
    <property type="term" value="F:transcription coactivator activity"/>
    <property type="evidence" value="ECO:0007669"/>
    <property type="project" value="TreeGrafter"/>
</dbReference>
<evidence type="ECO:0008006" key="9">
    <source>
        <dbReference type="Google" id="ProtNLM"/>
    </source>
</evidence>
<evidence type="ECO:0000256" key="6">
    <source>
        <dbReference type="SAM" id="MobiDB-lite"/>
    </source>
</evidence>
<evidence type="ECO:0000313" key="7">
    <source>
        <dbReference type="EMBL" id="CAH1399211.1"/>
    </source>
</evidence>
<feature type="region of interest" description="Disordered" evidence="6">
    <location>
        <begin position="241"/>
        <end position="267"/>
    </location>
</feature>
<evidence type="ECO:0000256" key="4">
    <source>
        <dbReference type="ARBA" id="ARBA00023163"/>
    </source>
</evidence>
<dbReference type="SUPFAM" id="SSF47113">
    <property type="entry name" value="Histone-fold"/>
    <property type="match status" value="1"/>
</dbReference>
<dbReference type="Gene3D" id="1.10.20.10">
    <property type="entry name" value="Histone, subunit A"/>
    <property type="match status" value="1"/>
</dbReference>
<reference evidence="7" key="1">
    <citation type="submission" date="2022-01" db="EMBL/GenBank/DDBJ databases">
        <authorList>
            <person name="King R."/>
        </authorList>
    </citation>
    <scope>NUCLEOTIDE SEQUENCE</scope>
</reference>
<comment type="similarity">
    <text evidence="2">Belongs to the TAF9 family.</text>
</comment>
<dbReference type="GO" id="GO:0005669">
    <property type="term" value="C:transcription factor TFIID complex"/>
    <property type="evidence" value="ECO:0007669"/>
    <property type="project" value="TreeGrafter"/>
</dbReference>
<name>A0A9P0HC01_NEZVI</name>
<dbReference type="FunFam" id="1.10.20.10:FF:000018">
    <property type="entry name" value="Transcription initiation factor TFIID subunit 9"/>
    <property type="match status" value="1"/>
</dbReference>
<organism evidence="7 8">
    <name type="scientific">Nezara viridula</name>
    <name type="common">Southern green stink bug</name>
    <name type="synonym">Cimex viridulus</name>
    <dbReference type="NCBI Taxonomy" id="85310"/>
    <lineage>
        <taxon>Eukaryota</taxon>
        <taxon>Metazoa</taxon>
        <taxon>Ecdysozoa</taxon>
        <taxon>Arthropoda</taxon>
        <taxon>Hexapoda</taxon>
        <taxon>Insecta</taxon>
        <taxon>Pterygota</taxon>
        <taxon>Neoptera</taxon>
        <taxon>Paraneoptera</taxon>
        <taxon>Hemiptera</taxon>
        <taxon>Heteroptera</taxon>
        <taxon>Panheteroptera</taxon>
        <taxon>Pentatomomorpha</taxon>
        <taxon>Pentatomoidea</taxon>
        <taxon>Pentatomidae</taxon>
        <taxon>Pentatominae</taxon>
        <taxon>Nezara</taxon>
    </lineage>
</organism>
<keyword evidence="5" id="KW-0539">Nucleus</keyword>